<comment type="similarity">
    <text evidence="2">Belongs to the cation diffusion facilitator (CDF) transporter (TC 2.A.4) family.</text>
</comment>
<evidence type="ECO:0000256" key="4">
    <source>
        <dbReference type="ARBA" id="ARBA00022692"/>
    </source>
</evidence>
<sequence length="293" mass="32729">MNYSEIKKVLIKILFLNWLVAFAKIFIGLFSGALSILADGIHSFFDGASNIIGLIGVKISARPKDENHPYGHQKYEALASLGILFLLIIIVYEICKEIIQRFLNPTIPQITILVFGVLIGSLIIDYFVARYEYSRAKTLKSIILKADSFHTKSHIFTTGGVILGAIAIRAGFPMADPLLAIFVVGFIIKMATEVFRESSKILCDAAFIAPEKIKKIASEIDGIESTHQIRTRGLEGHIFLDMHIVISPEFPLEKAHQISHQVKERLQKEIPEIKDITIHIEPEDKSKICACDS</sequence>
<dbReference type="PANTHER" id="PTHR43840">
    <property type="entry name" value="MITOCHONDRIAL METAL TRANSPORTER 1-RELATED"/>
    <property type="match status" value="1"/>
</dbReference>
<dbReference type="Gene3D" id="3.30.70.1350">
    <property type="entry name" value="Cation efflux protein, cytoplasmic domain"/>
    <property type="match status" value="1"/>
</dbReference>
<dbReference type="NCBIfam" id="TIGR01297">
    <property type="entry name" value="CDF"/>
    <property type="match status" value="1"/>
</dbReference>
<comment type="subcellular location">
    <subcellularLocation>
        <location evidence="1">Membrane</location>
        <topology evidence="1">Multi-pass membrane protein</topology>
    </subcellularLocation>
</comment>
<organism evidence="10 11">
    <name type="scientific">Candidatus Nealsonbacteria bacterium CG_4_10_14_0_8_um_filter_37_14</name>
    <dbReference type="NCBI Taxonomy" id="1974684"/>
    <lineage>
        <taxon>Bacteria</taxon>
        <taxon>Candidatus Nealsoniibacteriota</taxon>
    </lineage>
</organism>
<dbReference type="FunFam" id="1.20.1510.10:FF:000006">
    <property type="entry name" value="Divalent cation efflux transporter"/>
    <property type="match status" value="1"/>
</dbReference>
<dbReference type="SUPFAM" id="SSF160240">
    <property type="entry name" value="Cation efflux protein cytoplasmic domain-like"/>
    <property type="match status" value="1"/>
</dbReference>
<dbReference type="GO" id="GO:0015093">
    <property type="term" value="F:ferrous iron transmembrane transporter activity"/>
    <property type="evidence" value="ECO:0007669"/>
    <property type="project" value="TreeGrafter"/>
</dbReference>
<name>A0A2M7R575_9BACT</name>
<evidence type="ECO:0000256" key="7">
    <source>
        <dbReference type="SAM" id="Phobius"/>
    </source>
</evidence>
<evidence type="ECO:0000256" key="1">
    <source>
        <dbReference type="ARBA" id="ARBA00004141"/>
    </source>
</evidence>
<evidence type="ECO:0000256" key="2">
    <source>
        <dbReference type="ARBA" id="ARBA00008114"/>
    </source>
</evidence>
<evidence type="ECO:0000259" key="8">
    <source>
        <dbReference type="Pfam" id="PF01545"/>
    </source>
</evidence>
<dbReference type="InterPro" id="IPR027469">
    <property type="entry name" value="Cation_efflux_TMD_sf"/>
</dbReference>
<comment type="caution">
    <text evidence="10">The sequence shown here is derived from an EMBL/GenBank/DDBJ whole genome shotgun (WGS) entry which is preliminary data.</text>
</comment>
<keyword evidence="6 7" id="KW-0472">Membrane</keyword>
<accession>A0A2M7R575</accession>
<feature type="transmembrane region" description="Helical" evidence="7">
    <location>
        <begin position="106"/>
        <end position="128"/>
    </location>
</feature>
<proteinExistence type="inferred from homology"/>
<evidence type="ECO:0000256" key="5">
    <source>
        <dbReference type="ARBA" id="ARBA00022989"/>
    </source>
</evidence>
<dbReference type="InterPro" id="IPR027470">
    <property type="entry name" value="Cation_efflux_CTD"/>
</dbReference>
<keyword evidence="3" id="KW-0813">Transport</keyword>
<feature type="domain" description="Cation efflux protein cytoplasmic" evidence="9">
    <location>
        <begin position="211"/>
        <end position="283"/>
    </location>
</feature>
<dbReference type="Pfam" id="PF01545">
    <property type="entry name" value="Cation_efflux"/>
    <property type="match status" value="1"/>
</dbReference>
<dbReference type="GO" id="GO:0005886">
    <property type="term" value="C:plasma membrane"/>
    <property type="evidence" value="ECO:0007669"/>
    <property type="project" value="TreeGrafter"/>
</dbReference>
<dbReference type="Proteomes" id="UP000230767">
    <property type="component" value="Unassembled WGS sequence"/>
</dbReference>
<evidence type="ECO:0000259" key="9">
    <source>
        <dbReference type="Pfam" id="PF16916"/>
    </source>
</evidence>
<dbReference type="Pfam" id="PF16916">
    <property type="entry name" value="ZT_dimer"/>
    <property type="match status" value="1"/>
</dbReference>
<feature type="transmembrane region" description="Helical" evidence="7">
    <location>
        <begin position="174"/>
        <end position="192"/>
    </location>
</feature>
<reference evidence="11" key="1">
    <citation type="submission" date="2017-09" db="EMBL/GenBank/DDBJ databases">
        <title>Depth-based differentiation of microbial function through sediment-hosted aquifers and enrichment of novel symbionts in the deep terrestrial subsurface.</title>
        <authorList>
            <person name="Probst A.J."/>
            <person name="Ladd B."/>
            <person name="Jarett J.K."/>
            <person name="Geller-Mcgrath D.E."/>
            <person name="Sieber C.M.K."/>
            <person name="Emerson J.B."/>
            <person name="Anantharaman K."/>
            <person name="Thomas B.C."/>
            <person name="Malmstrom R."/>
            <person name="Stieglmeier M."/>
            <person name="Klingl A."/>
            <person name="Woyke T."/>
            <person name="Ryan C.M."/>
            <person name="Banfield J.F."/>
        </authorList>
    </citation>
    <scope>NUCLEOTIDE SEQUENCE [LARGE SCALE GENOMIC DNA]</scope>
</reference>
<dbReference type="AlphaFoldDB" id="A0A2M7R575"/>
<keyword evidence="4 7" id="KW-0812">Transmembrane</keyword>
<evidence type="ECO:0000313" key="11">
    <source>
        <dbReference type="Proteomes" id="UP000230767"/>
    </source>
</evidence>
<dbReference type="EMBL" id="PFLW01000094">
    <property type="protein sequence ID" value="PIY88411.1"/>
    <property type="molecule type" value="Genomic_DNA"/>
</dbReference>
<dbReference type="Gene3D" id="1.20.1510.10">
    <property type="entry name" value="Cation efflux protein transmembrane domain"/>
    <property type="match status" value="1"/>
</dbReference>
<protein>
    <submittedName>
        <fullName evidence="10">Cation transporter</fullName>
    </submittedName>
</protein>
<feature type="domain" description="Cation efflux protein transmembrane" evidence="8">
    <location>
        <begin position="13"/>
        <end position="203"/>
    </location>
</feature>
<keyword evidence="5 7" id="KW-1133">Transmembrane helix</keyword>
<dbReference type="GO" id="GO:0015341">
    <property type="term" value="F:zinc efflux antiporter activity"/>
    <property type="evidence" value="ECO:0007669"/>
    <property type="project" value="TreeGrafter"/>
</dbReference>
<dbReference type="InterPro" id="IPR036837">
    <property type="entry name" value="Cation_efflux_CTD_sf"/>
</dbReference>
<evidence type="ECO:0000256" key="6">
    <source>
        <dbReference type="ARBA" id="ARBA00023136"/>
    </source>
</evidence>
<gene>
    <name evidence="10" type="ORF">COY73_04005</name>
</gene>
<dbReference type="GO" id="GO:0015086">
    <property type="term" value="F:cadmium ion transmembrane transporter activity"/>
    <property type="evidence" value="ECO:0007669"/>
    <property type="project" value="TreeGrafter"/>
</dbReference>
<dbReference type="InterPro" id="IPR050291">
    <property type="entry name" value="CDF_Transporter"/>
</dbReference>
<feature type="transmembrane region" description="Helical" evidence="7">
    <location>
        <begin position="77"/>
        <end position="94"/>
    </location>
</feature>
<dbReference type="InterPro" id="IPR058533">
    <property type="entry name" value="Cation_efflux_TM"/>
</dbReference>
<evidence type="ECO:0000256" key="3">
    <source>
        <dbReference type="ARBA" id="ARBA00022448"/>
    </source>
</evidence>
<dbReference type="PANTHER" id="PTHR43840:SF15">
    <property type="entry name" value="MITOCHONDRIAL METAL TRANSPORTER 1-RELATED"/>
    <property type="match status" value="1"/>
</dbReference>
<dbReference type="InterPro" id="IPR002524">
    <property type="entry name" value="Cation_efflux"/>
</dbReference>
<feature type="transmembrane region" description="Helical" evidence="7">
    <location>
        <begin position="9"/>
        <end position="30"/>
    </location>
</feature>
<dbReference type="GO" id="GO:0006882">
    <property type="term" value="P:intracellular zinc ion homeostasis"/>
    <property type="evidence" value="ECO:0007669"/>
    <property type="project" value="TreeGrafter"/>
</dbReference>
<evidence type="ECO:0000313" key="10">
    <source>
        <dbReference type="EMBL" id="PIY88411.1"/>
    </source>
</evidence>
<dbReference type="SUPFAM" id="SSF161111">
    <property type="entry name" value="Cation efflux protein transmembrane domain-like"/>
    <property type="match status" value="1"/>
</dbReference>